<dbReference type="SUPFAM" id="SSF46565">
    <property type="entry name" value="Chaperone J-domain"/>
    <property type="match status" value="1"/>
</dbReference>
<proteinExistence type="predicted"/>
<organism evidence="5 6">
    <name type="scientific">Platanthera guangdongensis</name>
    <dbReference type="NCBI Taxonomy" id="2320717"/>
    <lineage>
        <taxon>Eukaryota</taxon>
        <taxon>Viridiplantae</taxon>
        <taxon>Streptophyta</taxon>
        <taxon>Embryophyta</taxon>
        <taxon>Tracheophyta</taxon>
        <taxon>Spermatophyta</taxon>
        <taxon>Magnoliopsida</taxon>
        <taxon>Liliopsida</taxon>
        <taxon>Asparagales</taxon>
        <taxon>Orchidaceae</taxon>
        <taxon>Orchidoideae</taxon>
        <taxon>Orchideae</taxon>
        <taxon>Orchidinae</taxon>
        <taxon>Platanthera</taxon>
    </lineage>
</organism>
<gene>
    <name evidence="5" type="primary">TIM14-2</name>
    <name evidence="5" type="ORF">KSP40_PGU000202</name>
</gene>
<evidence type="ECO:0000256" key="2">
    <source>
        <dbReference type="ARBA" id="ARBA00022792"/>
    </source>
</evidence>
<comment type="subcellular location">
    <subcellularLocation>
        <location evidence="1">Mitochondrion inner membrane</location>
    </subcellularLocation>
</comment>
<reference evidence="5 6" key="1">
    <citation type="journal article" date="2022" name="Nat. Plants">
        <title>Genomes of leafy and leafless Platanthera orchids illuminate the evolution of mycoheterotrophy.</title>
        <authorList>
            <person name="Li M.H."/>
            <person name="Liu K.W."/>
            <person name="Li Z."/>
            <person name="Lu H.C."/>
            <person name="Ye Q.L."/>
            <person name="Zhang D."/>
            <person name="Wang J.Y."/>
            <person name="Li Y.F."/>
            <person name="Zhong Z.M."/>
            <person name="Liu X."/>
            <person name="Yu X."/>
            <person name="Liu D.K."/>
            <person name="Tu X.D."/>
            <person name="Liu B."/>
            <person name="Hao Y."/>
            <person name="Liao X.Y."/>
            <person name="Jiang Y.T."/>
            <person name="Sun W.H."/>
            <person name="Chen J."/>
            <person name="Chen Y.Q."/>
            <person name="Ai Y."/>
            <person name="Zhai J.W."/>
            <person name="Wu S.S."/>
            <person name="Zhou Z."/>
            <person name="Hsiao Y.Y."/>
            <person name="Wu W.L."/>
            <person name="Chen Y.Y."/>
            <person name="Lin Y.F."/>
            <person name="Hsu J.L."/>
            <person name="Li C.Y."/>
            <person name="Wang Z.W."/>
            <person name="Zhao X."/>
            <person name="Zhong W.Y."/>
            <person name="Ma X.K."/>
            <person name="Ma L."/>
            <person name="Huang J."/>
            <person name="Chen G.Z."/>
            <person name="Huang M.Z."/>
            <person name="Huang L."/>
            <person name="Peng D.H."/>
            <person name="Luo Y.B."/>
            <person name="Zou S.Q."/>
            <person name="Chen S.P."/>
            <person name="Lan S."/>
            <person name="Tsai W.C."/>
            <person name="Van de Peer Y."/>
            <person name="Liu Z.J."/>
        </authorList>
    </citation>
    <scope>NUCLEOTIDE SEQUENCE [LARGE SCALE GENOMIC DNA]</scope>
    <source>
        <strain evidence="5">Lor288</strain>
    </source>
</reference>
<sequence>MRAVYSTLSTPEVVSAHSTLGNLVHNSFVILQGLKLPNKSSCSGSYSEGIIILFRCRRSCNGSGRYILTAEWNSAATRRGSNRMENTPPEKIREAHRKVMAANHPDAGGSHYLASKINEAKDMMIGKSKGSGSAF</sequence>
<evidence type="ECO:0000256" key="1">
    <source>
        <dbReference type="ARBA" id="ARBA00004273"/>
    </source>
</evidence>
<dbReference type="Proteomes" id="UP001412067">
    <property type="component" value="Unassembled WGS sequence"/>
</dbReference>
<keyword evidence="2" id="KW-0999">Mitochondrion inner membrane</keyword>
<evidence type="ECO:0000256" key="4">
    <source>
        <dbReference type="ARBA" id="ARBA00023136"/>
    </source>
</evidence>
<evidence type="ECO:0000313" key="6">
    <source>
        <dbReference type="Proteomes" id="UP001412067"/>
    </source>
</evidence>
<evidence type="ECO:0000256" key="3">
    <source>
        <dbReference type="ARBA" id="ARBA00023128"/>
    </source>
</evidence>
<dbReference type="PANTHER" id="PTHR12763:SF51">
    <property type="entry name" value="MITOCHONDRIAL IMPORT INNER MEMBRANE TRANSLOCASE SUBUNIT TIM14-3"/>
    <property type="match status" value="1"/>
</dbReference>
<name>A0ABR2LVE6_9ASPA</name>
<dbReference type="Gene3D" id="1.10.287.110">
    <property type="entry name" value="DnaJ domain"/>
    <property type="match status" value="1"/>
</dbReference>
<evidence type="ECO:0000313" key="5">
    <source>
        <dbReference type="EMBL" id="KAK8952664.1"/>
    </source>
</evidence>
<keyword evidence="6" id="KW-1185">Reference proteome</keyword>
<dbReference type="InterPro" id="IPR036869">
    <property type="entry name" value="J_dom_sf"/>
</dbReference>
<dbReference type="EMBL" id="JBBWWR010000014">
    <property type="protein sequence ID" value="KAK8952664.1"/>
    <property type="molecule type" value="Genomic_DNA"/>
</dbReference>
<accession>A0ABR2LVE6</accession>
<dbReference type="PANTHER" id="PTHR12763">
    <property type="match status" value="1"/>
</dbReference>
<keyword evidence="3" id="KW-0496">Mitochondrion</keyword>
<comment type="caution">
    <text evidence="5">The sequence shown here is derived from an EMBL/GenBank/DDBJ whole genome shotgun (WGS) entry which is preliminary data.</text>
</comment>
<protein>
    <submittedName>
        <fullName evidence="5">Mitochondrial import inner membrane translocase subunit TIM14-2</fullName>
    </submittedName>
</protein>
<keyword evidence="4" id="KW-0472">Membrane</keyword>